<dbReference type="GO" id="GO:0004672">
    <property type="term" value="F:protein kinase activity"/>
    <property type="evidence" value="ECO:0007669"/>
    <property type="project" value="InterPro"/>
</dbReference>
<dbReference type="Gene3D" id="1.10.510.10">
    <property type="entry name" value="Transferase(Phosphotransferase) domain 1"/>
    <property type="match status" value="1"/>
</dbReference>
<dbReference type="SUPFAM" id="SSF48403">
    <property type="entry name" value="Ankyrin repeat"/>
    <property type="match status" value="1"/>
</dbReference>
<gene>
    <name evidence="5" type="ORF">BO72DRAFT_447991</name>
</gene>
<feature type="repeat" description="ANK" evidence="3">
    <location>
        <begin position="571"/>
        <end position="603"/>
    </location>
</feature>
<dbReference type="PANTHER" id="PTHR24198:SF165">
    <property type="entry name" value="ANKYRIN REPEAT-CONTAINING PROTEIN-RELATED"/>
    <property type="match status" value="1"/>
</dbReference>
<dbReference type="PROSITE" id="PS50011">
    <property type="entry name" value="PROTEIN_KINASE_DOM"/>
    <property type="match status" value="1"/>
</dbReference>
<dbReference type="RefSeq" id="XP_040801221.1">
    <property type="nucleotide sequence ID" value="XM_040944686.1"/>
</dbReference>
<dbReference type="InterPro" id="IPR008271">
    <property type="entry name" value="Ser/Thr_kinase_AS"/>
</dbReference>
<evidence type="ECO:0000256" key="2">
    <source>
        <dbReference type="ARBA" id="ARBA00023043"/>
    </source>
</evidence>
<evidence type="ECO:0000256" key="3">
    <source>
        <dbReference type="PROSITE-ProRule" id="PRU00023"/>
    </source>
</evidence>
<dbReference type="AlphaFoldDB" id="A0A8G1RUX2"/>
<feature type="repeat" description="ANK" evidence="3">
    <location>
        <begin position="824"/>
        <end position="856"/>
    </location>
</feature>
<dbReference type="InterPro" id="IPR011009">
    <property type="entry name" value="Kinase-like_dom_sf"/>
</dbReference>
<keyword evidence="6" id="KW-1185">Reference proteome</keyword>
<dbReference type="PROSITE" id="PS50297">
    <property type="entry name" value="ANK_REP_REGION"/>
    <property type="match status" value="2"/>
</dbReference>
<evidence type="ECO:0000313" key="5">
    <source>
        <dbReference type="EMBL" id="RAK77211.1"/>
    </source>
</evidence>
<dbReference type="GO" id="GO:0005737">
    <property type="term" value="C:cytoplasm"/>
    <property type="evidence" value="ECO:0007669"/>
    <property type="project" value="TreeGrafter"/>
</dbReference>
<dbReference type="SMART" id="SM00248">
    <property type="entry name" value="ANK"/>
    <property type="match status" value="7"/>
</dbReference>
<dbReference type="GeneID" id="63862019"/>
<dbReference type="Pfam" id="PF00069">
    <property type="entry name" value="Pkinase"/>
    <property type="match status" value="1"/>
</dbReference>
<feature type="domain" description="Protein kinase" evidence="4">
    <location>
        <begin position="75"/>
        <end position="364"/>
    </location>
</feature>
<evidence type="ECO:0000259" key="4">
    <source>
        <dbReference type="PROSITE" id="PS50011"/>
    </source>
</evidence>
<dbReference type="InterPro" id="IPR000719">
    <property type="entry name" value="Prot_kinase_dom"/>
</dbReference>
<proteinExistence type="predicted"/>
<dbReference type="InterPro" id="IPR036770">
    <property type="entry name" value="Ankyrin_rpt-contain_sf"/>
</dbReference>
<dbReference type="Pfam" id="PF00023">
    <property type="entry name" value="Ank"/>
    <property type="match status" value="2"/>
</dbReference>
<dbReference type="VEuPathDB" id="FungiDB:BO72DRAFT_447991"/>
<organism evidence="5 6">
    <name type="scientific">Aspergillus fijiensis CBS 313.89</name>
    <dbReference type="NCBI Taxonomy" id="1448319"/>
    <lineage>
        <taxon>Eukaryota</taxon>
        <taxon>Fungi</taxon>
        <taxon>Dikarya</taxon>
        <taxon>Ascomycota</taxon>
        <taxon>Pezizomycotina</taxon>
        <taxon>Eurotiomycetes</taxon>
        <taxon>Eurotiomycetidae</taxon>
        <taxon>Eurotiales</taxon>
        <taxon>Aspergillaceae</taxon>
        <taxon>Aspergillus</taxon>
    </lineage>
</organism>
<evidence type="ECO:0000313" key="6">
    <source>
        <dbReference type="Proteomes" id="UP000249789"/>
    </source>
</evidence>
<dbReference type="Gene3D" id="1.25.40.20">
    <property type="entry name" value="Ankyrin repeat-containing domain"/>
    <property type="match status" value="3"/>
</dbReference>
<protein>
    <recommendedName>
        <fullName evidence="4">Protein kinase domain-containing protein</fullName>
    </recommendedName>
</protein>
<keyword evidence="2 3" id="KW-0040">ANK repeat</keyword>
<accession>A0A8G1RUX2</accession>
<keyword evidence="1" id="KW-0677">Repeat</keyword>
<reference evidence="5 6" key="1">
    <citation type="submission" date="2018-02" db="EMBL/GenBank/DDBJ databases">
        <title>The genomes of Aspergillus section Nigri reveals drivers in fungal speciation.</title>
        <authorList>
            <consortium name="DOE Joint Genome Institute"/>
            <person name="Vesth T.C."/>
            <person name="Nybo J."/>
            <person name="Theobald S."/>
            <person name="Brandl J."/>
            <person name="Frisvad J.C."/>
            <person name="Nielsen K.F."/>
            <person name="Lyhne E.K."/>
            <person name="Kogle M.E."/>
            <person name="Kuo A."/>
            <person name="Riley R."/>
            <person name="Clum A."/>
            <person name="Nolan M."/>
            <person name="Lipzen A."/>
            <person name="Salamov A."/>
            <person name="Henrissat B."/>
            <person name="Wiebenga A."/>
            <person name="De vries R.P."/>
            <person name="Grigoriev I.V."/>
            <person name="Mortensen U.H."/>
            <person name="Andersen M.R."/>
            <person name="Baker S.E."/>
        </authorList>
    </citation>
    <scope>NUCLEOTIDE SEQUENCE [LARGE SCALE GENOMIC DNA]</scope>
    <source>
        <strain evidence="5 6">CBS 313.89</strain>
    </source>
</reference>
<dbReference type="PROSITE" id="PS50088">
    <property type="entry name" value="ANK_REPEAT"/>
    <property type="match status" value="2"/>
</dbReference>
<dbReference type="GO" id="GO:0005524">
    <property type="term" value="F:ATP binding"/>
    <property type="evidence" value="ECO:0007669"/>
    <property type="project" value="InterPro"/>
</dbReference>
<dbReference type="Proteomes" id="UP000249789">
    <property type="component" value="Unassembled WGS sequence"/>
</dbReference>
<dbReference type="PROSITE" id="PS00108">
    <property type="entry name" value="PROTEIN_KINASE_ST"/>
    <property type="match status" value="1"/>
</dbReference>
<dbReference type="PANTHER" id="PTHR24198">
    <property type="entry name" value="ANKYRIN REPEAT AND PROTEIN KINASE DOMAIN-CONTAINING PROTEIN"/>
    <property type="match status" value="1"/>
</dbReference>
<dbReference type="SMART" id="SM00220">
    <property type="entry name" value="S_TKc"/>
    <property type="match status" value="1"/>
</dbReference>
<evidence type="ECO:0000256" key="1">
    <source>
        <dbReference type="ARBA" id="ARBA00022737"/>
    </source>
</evidence>
<dbReference type="EMBL" id="KZ824643">
    <property type="protein sequence ID" value="RAK77211.1"/>
    <property type="molecule type" value="Genomic_DNA"/>
</dbReference>
<dbReference type="InterPro" id="IPR002110">
    <property type="entry name" value="Ankyrin_rpt"/>
</dbReference>
<dbReference type="SUPFAM" id="SSF56112">
    <property type="entry name" value="Protein kinase-like (PK-like)"/>
    <property type="match status" value="1"/>
</dbReference>
<sequence>MSNNPGWQHPRSYISSAGYSSRRSSRMPEGFSRDTFSVTRDRLSSLRDASRSGWTAVEVLVDAIYKSGVPGPVLLTDYAYIGQGTQFVVSRQYMQTSTPRAVMQIPVAVKQPKFDIGFNTQISLATTGTWKHLHDFYLEIMSLTTPSLSVHPNIVKLLAWSKGDSFHWPPLLVMELAEWDLNTFLTEQPPTLAEAYRICCDVAAGLDALHEIGLVHGDIKPANILIFPSGHGPVAKLADFALSTDEVEFAKSGICLGGTPGWQAPEVEEGRVLTIKELVPTDSYSFGLLAWSVLFLSGKIPPRATIEESHATLVVKDASRNSEIPKISQVSTAVGFLSQLLELDPKLRPRLLCEGFSFNRHRGARKVEEPSGGIDPDDPHGLFVDRTFMDRNLGQIHDWEPHPLSVEFAKDIYDRFQENKRSVPLPILFPLCLALTVPSLLDIQDSDRLSLAVSAASAGHAAAQAAFPDLYQYYKRDPGQRQSHILTRWLKNAVSKGVISARAALGERDPKALDRCVRYFHDKGGFNELYSPHVDEGFSALHFLATYQTMYELREYFKLHPREDIEQMTSRLETPLYLACARGSWDIIEELLNLGASASPRCTPYHISCIHWTFALGEQYQAVAVKRLIDAGGDINSVASKPVPLFYYPFHLPAATALHWAVVTSSCNAIKVLVQNGAADALIRDGCDPYIHDERVRCLNQFGGSNLEQYSFSKVKTQGLSPLDYAAMQHDPYIFELLLSVKRRVDINAVDEEGLNVFHRLSHSQTWHTRRGLPFSSRPFLGNAGHMRAKLGRTVKAIKALGGDIDLLSTPNQHNAQGFDFSCPSMTPLMMAVSAGLPDVVEALLAAGADIHKQNEQGRTAISFVPFVDGKMQNQVYACVSALLHHGADPDHRSNDGLSAVFHYASTGFIHTTELLLSKCKDIDQRHPVSGQSIFAKLARIDSPFRQDNDAALAQILAGHLFNHTDKGGLRWMIEDGDFNGDTLLHRLVFHCMPICVQAAIAHGAPVNAIMVQNYNWMKEPLHLTPMDYALKGRRTDRNRMEISKDYDRNGYEDLIQRWDRVIHILRTAGGLPLAYHNLYH</sequence>
<name>A0A8G1RUX2_9EURO</name>
<dbReference type="OrthoDB" id="626167at2759"/>